<evidence type="ECO:0000259" key="2">
    <source>
        <dbReference type="Pfam" id="PF01464"/>
    </source>
</evidence>
<dbReference type="EMBL" id="QFYR01000002">
    <property type="protein sequence ID" value="RAK52776.1"/>
    <property type="molecule type" value="Genomic_DNA"/>
</dbReference>
<keyword evidence="4" id="KW-1185">Reference proteome</keyword>
<feature type="domain" description="Transglycosylase SLT" evidence="2">
    <location>
        <begin position="11"/>
        <end position="137"/>
    </location>
</feature>
<sequence>MLDPAALAALAAACAPQVAPVTLVAVAQVESGLDPLAIGINGAQPRALRPRTAGEAAATARRLIAEGRNLDLGLAQINVRNLGWLGLSVEAAFDPCRNLAAAARVLQAGYRPHDAARSGTPALHIALSRYNTGRATAGLRNGYVAKVLAAAARLAPRLAPPPIASSAPPAAERPWDVFATRSGSADLLVTPAPGAQP</sequence>
<dbReference type="RefSeq" id="WP_111515061.1">
    <property type="nucleotide sequence ID" value="NZ_QFYR01000002.1"/>
</dbReference>
<dbReference type="CDD" id="cd16892">
    <property type="entry name" value="LT_VirB1-like"/>
    <property type="match status" value="1"/>
</dbReference>
<name>A0A328AF73_9CAUL</name>
<organism evidence="3 4">
    <name type="scientific">Phenylobacterium deserti</name>
    <dbReference type="NCBI Taxonomy" id="1914756"/>
    <lineage>
        <taxon>Bacteria</taxon>
        <taxon>Pseudomonadati</taxon>
        <taxon>Pseudomonadota</taxon>
        <taxon>Alphaproteobacteria</taxon>
        <taxon>Caulobacterales</taxon>
        <taxon>Caulobacteraceae</taxon>
        <taxon>Phenylobacterium</taxon>
    </lineage>
</organism>
<dbReference type="Proteomes" id="UP000249725">
    <property type="component" value="Unassembled WGS sequence"/>
</dbReference>
<gene>
    <name evidence="3" type="ORF">DJ018_11355</name>
</gene>
<accession>A0A328AF73</accession>
<dbReference type="OrthoDB" id="8277605at2"/>
<dbReference type="Gene3D" id="1.10.530.10">
    <property type="match status" value="1"/>
</dbReference>
<reference evidence="4" key="1">
    <citation type="submission" date="2018-05" db="EMBL/GenBank/DDBJ databases">
        <authorList>
            <person name="Li X."/>
        </authorList>
    </citation>
    <scope>NUCLEOTIDE SEQUENCE [LARGE SCALE GENOMIC DNA]</scope>
    <source>
        <strain evidence="4">YIM 73061</strain>
    </source>
</reference>
<dbReference type="Pfam" id="PF01464">
    <property type="entry name" value="SLT"/>
    <property type="match status" value="1"/>
</dbReference>
<protein>
    <submittedName>
        <fullName evidence="3">Conjugal transfer protein</fullName>
    </submittedName>
</protein>
<proteinExistence type="inferred from homology"/>
<dbReference type="InterPro" id="IPR008258">
    <property type="entry name" value="Transglycosylase_SLT_dom_1"/>
</dbReference>
<comment type="caution">
    <text evidence="3">The sequence shown here is derived from an EMBL/GenBank/DDBJ whole genome shotgun (WGS) entry which is preliminary data.</text>
</comment>
<dbReference type="AlphaFoldDB" id="A0A328AF73"/>
<comment type="similarity">
    <text evidence="1">Belongs to the virb1 family.</text>
</comment>
<evidence type="ECO:0000256" key="1">
    <source>
        <dbReference type="ARBA" id="ARBA00009387"/>
    </source>
</evidence>
<dbReference type="InterPro" id="IPR023346">
    <property type="entry name" value="Lysozyme-like_dom_sf"/>
</dbReference>
<dbReference type="SUPFAM" id="SSF53955">
    <property type="entry name" value="Lysozyme-like"/>
    <property type="match status" value="1"/>
</dbReference>
<evidence type="ECO:0000313" key="4">
    <source>
        <dbReference type="Proteomes" id="UP000249725"/>
    </source>
</evidence>
<evidence type="ECO:0000313" key="3">
    <source>
        <dbReference type="EMBL" id="RAK52776.1"/>
    </source>
</evidence>